<accession>A0A0U1NJY9</accession>
<dbReference type="STRING" id="282199.GCA_001049735_01045"/>
<evidence type="ECO:0000313" key="2">
    <source>
        <dbReference type="Proteomes" id="UP000048949"/>
    </source>
</evidence>
<organism evidence="1 2">
    <name type="scientific">Nereida ignava</name>
    <dbReference type="NCBI Taxonomy" id="282199"/>
    <lineage>
        <taxon>Bacteria</taxon>
        <taxon>Pseudomonadati</taxon>
        <taxon>Pseudomonadota</taxon>
        <taxon>Alphaproteobacteria</taxon>
        <taxon>Rhodobacterales</taxon>
        <taxon>Roseobacteraceae</taxon>
        <taxon>Nereida</taxon>
    </lineage>
</organism>
<keyword evidence="2" id="KW-1185">Reference proteome</keyword>
<gene>
    <name evidence="1" type="ORF">NIG5292_01046</name>
</gene>
<evidence type="ECO:0000313" key="1">
    <source>
        <dbReference type="EMBL" id="CRK75005.1"/>
    </source>
</evidence>
<protein>
    <submittedName>
        <fullName evidence="1">Uncharacterized protein</fullName>
    </submittedName>
</protein>
<dbReference type="EMBL" id="CVQV01000005">
    <property type="protein sequence ID" value="CRK75005.1"/>
    <property type="molecule type" value="Genomic_DNA"/>
</dbReference>
<dbReference type="Proteomes" id="UP000048949">
    <property type="component" value="Unassembled WGS sequence"/>
</dbReference>
<sequence>MSKMKLTKTRLQGAVWEGLLWADDAEPVVEVMYMQRPIKDVQLQSTQTAGEYALRISLPHQMMSDGVHTALITDGAAGNILERITVMAGDALAEDIRAEMDLLRAELDLLKQAFRRHCVETQ</sequence>
<proteinExistence type="predicted"/>
<dbReference type="OrthoDB" id="7772846at2"/>
<name>A0A0U1NJY9_9RHOB</name>
<reference evidence="1 2" key="1">
    <citation type="submission" date="2015-04" db="EMBL/GenBank/DDBJ databases">
        <authorList>
            <person name="Syromyatnikov M.Y."/>
            <person name="Popov V.N."/>
        </authorList>
    </citation>
    <scope>NUCLEOTIDE SEQUENCE [LARGE SCALE GENOMIC DNA]</scope>
    <source>
        <strain evidence="1 2">CECT 5292</strain>
    </source>
</reference>
<dbReference type="AlphaFoldDB" id="A0A0U1NJY9"/>
<dbReference type="RefSeq" id="WP_048598428.1">
    <property type="nucleotide sequence ID" value="NZ_CBFHGK010000008.1"/>
</dbReference>